<dbReference type="Proteomes" id="UP000076715">
    <property type="component" value="Unassembled WGS sequence"/>
</dbReference>
<name>A0A162CSE9_9FLAO</name>
<keyword evidence="4" id="KW-1185">Reference proteome</keyword>
<dbReference type="EMBL" id="LQRT01000004">
    <property type="protein sequence ID" value="KZS41484.1"/>
    <property type="molecule type" value="Genomic_DNA"/>
</dbReference>
<keyword evidence="1" id="KW-0732">Signal</keyword>
<dbReference type="InterPro" id="IPR033399">
    <property type="entry name" value="TP_0789-like"/>
</dbReference>
<reference evidence="3 4" key="1">
    <citation type="submission" date="2016-01" db="EMBL/GenBank/DDBJ databases">
        <title>The draft genome sequence of Aquimarina sp. RZW4-3-2.</title>
        <authorList>
            <person name="Wang Y."/>
        </authorList>
    </citation>
    <scope>NUCLEOTIDE SEQUENCE [LARGE SCALE GENOMIC DNA]</scope>
    <source>
        <strain evidence="3 4">RZW4-3-2</strain>
    </source>
</reference>
<feature type="domain" description="Uncharacterized protein TP-0789" evidence="2">
    <location>
        <begin position="75"/>
        <end position="263"/>
    </location>
</feature>
<proteinExistence type="predicted"/>
<comment type="caution">
    <text evidence="3">The sequence shown here is derived from an EMBL/GenBank/DDBJ whole genome shotgun (WGS) entry which is preliminary data.</text>
</comment>
<dbReference type="Gene3D" id="2.50.20.10">
    <property type="entry name" value="Lipoprotein localisation LolA/LolB/LppX"/>
    <property type="match status" value="1"/>
</dbReference>
<evidence type="ECO:0000256" key="1">
    <source>
        <dbReference type="SAM" id="SignalP"/>
    </source>
</evidence>
<feature type="signal peptide" evidence="1">
    <location>
        <begin position="1"/>
        <end position="25"/>
    </location>
</feature>
<feature type="chain" id="PRO_5007832828" description="Uncharacterized protein TP-0789 domain-containing protein" evidence="1">
    <location>
        <begin position="26"/>
        <end position="268"/>
    </location>
</feature>
<evidence type="ECO:0000313" key="3">
    <source>
        <dbReference type="EMBL" id="KZS41484.1"/>
    </source>
</evidence>
<dbReference type="OrthoDB" id="9803781at2"/>
<evidence type="ECO:0000259" key="2">
    <source>
        <dbReference type="Pfam" id="PF17131"/>
    </source>
</evidence>
<evidence type="ECO:0000313" key="4">
    <source>
        <dbReference type="Proteomes" id="UP000076715"/>
    </source>
</evidence>
<dbReference type="Pfam" id="PF17131">
    <property type="entry name" value="LolA_like"/>
    <property type="match status" value="1"/>
</dbReference>
<dbReference type="AlphaFoldDB" id="A0A162CSE9"/>
<dbReference type="CDD" id="cd16329">
    <property type="entry name" value="LolA_like"/>
    <property type="match status" value="1"/>
</dbReference>
<accession>A0A162CSE9</accession>
<dbReference type="STRING" id="1642818.AWE51_20955"/>
<gene>
    <name evidence="3" type="ORF">AWE51_20955</name>
</gene>
<sequence length="268" mass="30701">MKIFKAIKLSAILVVFSLNVSVLSAQTGLEVMTKNEKQVFADDEKVDITMTLVNKKGKTRVRTINQVTKSDEARNRSSIIRFTSPSDVKGTSFLAIEYSDRDDDQWLYLPALSKTRRISSSNQTDNFVGSDFTYEDLATEDLEDFKYTNVKQETLDGQDCFLVEAIPVSESKIKETGYSKREIYVRKSDFVIAKVNFYDKNGVHFKTLTTGDIKKVVNNEKSRAYEISMNNLKTNHKTILKFSNFQINTGVETDLFSKRNLEKEYSYD</sequence>
<protein>
    <recommendedName>
        <fullName evidence="2">Uncharacterized protein TP-0789 domain-containing protein</fullName>
    </recommendedName>
</protein>
<organism evidence="3 4">
    <name type="scientific">Aquimarina aggregata</name>
    <dbReference type="NCBI Taxonomy" id="1642818"/>
    <lineage>
        <taxon>Bacteria</taxon>
        <taxon>Pseudomonadati</taxon>
        <taxon>Bacteroidota</taxon>
        <taxon>Flavobacteriia</taxon>
        <taxon>Flavobacteriales</taxon>
        <taxon>Flavobacteriaceae</taxon>
        <taxon>Aquimarina</taxon>
    </lineage>
</organism>
<dbReference type="RefSeq" id="WP_066311705.1">
    <property type="nucleotide sequence ID" value="NZ_LQRT01000004.1"/>
</dbReference>